<evidence type="ECO:0000256" key="1">
    <source>
        <dbReference type="SAM" id="MobiDB-lite"/>
    </source>
</evidence>
<dbReference type="AlphaFoldDB" id="G8C0V6"/>
<dbReference type="RefSeq" id="XP_003688051.1">
    <property type="nucleotide sequence ID" value="XM_003688003.1"/>
</dbReference>
<dbReference type="HOGENOM" id="CLU_544174_0_0_1"/>
<feature type="region of interest" description="Disordered" evidence="1">
    <location>
        <begin position="130"/>
        <end position="153"/>
    </location>
</feature>
<feature type="region of interest" description="Disordered" evidence="1">
    <location>
        <begin position="25"/>
        <end position="54"/>
    </location>
</feature>
<dbReference type="GeneID" id="11531858"/>
<dbReference type="Proteomes" id="UP000005666">
    <property type="component" value="Chromosome 13"/>
</dbReference>
<feature type="compositionally biased region" description="Basic and acidic residues" evidence="1">
    <location>
        <begin position="255"/>
        <end position="265"/>
    </location>
</feature>
<name>G8C0V6_TETPH</name>
<evidence type="ECO:0000313" key="2">
    <source>
        <dbReference type="EMBL" id="CCE65617.1"/>
    </source>
</evidence>
<gene>
    <name evidence="2" type="primary">TPHA0M00420</name>
    <name evidence="2" type="ordered locus">TPHA_0M00420</name>
</gene>
<feature type="compositionally biased region" description="Polar residues" evidence="1">
    <location>
        <begin position="135"/>
        <end position="153"/>
    </location>
</feature>
<reference evidence="2 3" key="1">
    <citation type="journal article" date="2011" name="Proc. Natl. Acad. Sci. U.S.A.">
        <title>Evolutionary erosion of yeast sex chromosomes by mating-type switching accidents.</title>
        <authorList>
            <person name="Gordon J.L."/>
            <person name="Armisen D."/>
            <person name="Proux-Wera E."/>
            <person name="Oheigeartaigh S.S."/>
            <person name="Byrne K.P."/>
            <person name="Wolfe K.H."/>
        </authorList>
    </citation>
    <scope>NUCLEOTIDE SEQUENCE [LARGE SCALE GENOMIC DNA]</scope>
    <source>
        <strain evidence="3">ATCC 24235 / CBS 4417 / NBRC 1672 / NRRL Y-8282 / UCD 70-5</strain>
    </source>
</reference>
<dbReference type="OMA" id="HRTEMAP"/>
<dbReference type="STRING" id="1071381.G8C0V6"/>
<evidence type="ECO:0000313" key="3">
    <source>
        <dbReference type="Proteomes" id="UP000005666"/>
    </source>
</evidence>
<feature type="region of interest" description="Disordered" evidence="1">
    <location>
        <begin position="300"/>
        <end position="327"/>
    </location>
</feature>
<dbReference type="KEGG" id="tpf:TPHA_0M00420"/>
<accession>G8C0V6</accession>
<proteinExistence type="predicted"/>
<organism evidence="2 3">
    <name type="scientific">Tetrapisispora phaffii (strain ATCC 24235 / CBS 4417 / NBRC 1672 / NRRL Y-8282 / UCD 70-5)</name>
    <name type="common">Yeast</name>
    <name type="synonym">Fabospora phaffii</name>
    <dbReference type="NCBI Taxonomy" id="1071381"/>
    <lineage>
        <taxon>Eukaryota</taxon>
        <taxon>Fungi</taxon>
        <taxon>Dikarya</taxon>
        <taxon>Ascomycota</taxon>
        <taxon>Saccharomycotina</taxon>
        <taxon>Saccharomycetes</taxon>
        <taxon>Saccharomycetales</taxon>
        <taxon>Saccharomycetaceae</taxon>
        <taxon>Tetrapisispora</taxon>
    </lineage>
</organism>
<feature type="region of interest" description="Disordered" evidence="1">
    <location>
        <begin position="200"/>
        <end position="223"/>
    </location>
</feature>
<feature type="region of interest" description="Disordered" evidence="1">
    <location>
        <begin position="255"/>
        <end position="280"/>
    </location>
</feature>
<sequence length="420" mass="46164">MSLEGSNNANDKSVNTKRLSLMLDSLQANVSDSSDERAETVKPSTVEQGPISNMLPPNNGMYSVANRSSFISSYSGVVEEGIAVSFMNNTNSGSERDSNSTFGNSSETVQKIPLLPTLPLQENVNSFIPKEKKSGSQQVKRFDSLPSTPSPTQLEAITVQRYSSLRSSKSNKASNNLKTILVEPSTPTASKNQIPIILQSPQEDTATQMQKEEDKDESDDSIPEIRITSRVSDTDMESVSSSVLEPLLTTVERANSGKDPIRSETNEYNPSIPPRNSRRPCSKIHVPEVLVENVESETYGHADAPNSDEILSQEHSKHPPPSSIQAEDAPVQRNLGTIEPFSQVDPDALSRMISFTNGTLVSSEFSKLDMQMEEKKVLEQLVDALTRLAADMISDPERFDEGIRRMDKATKDLEGFSEHI</sequence>
<dbReference type="EMBL" id="HE612868">
    <property type="protein sequence ID" value="CCE65617.1"/>
    <property type="molecule type" value="Genomic_DNA"/>
</dbReference>
<dbReference type="eggNOG" id="ENOG502R6DJ">
    <property type="taxonomic scope" value="Eukaryota"/>
</dbReference>
<protein>
    <submittedName>
        <fullName evidence="2">Uncharacterized protein</fullName>
    </submittedName>
</protein>
<feature type="compositionally biased region" description="Polar residues" evidence="1">
    <location>
        <begin position="200"/>
        <end position="209"/>
    </location>
</feature>
<dbReference type="OrthoDB" id="4067583at2759"/>
<keyword evidence="3" id="KW-1185">Reference proteome</keyword>
<feature type="compositionally biased region" description="Polar residues" evidence="1">
    <location>
        <begin position="42"/>
        <end position="51"/>
    </location>
</feature>